<dbReference type="RefSeq" id="WP_334486557.1">
    <property type="nucleotide sequence ID" value="NZ_JAZHRV010000001.1"/>
</dbReference>
<dbReference type="Proteomes" id="UP001364224">
    <property type="component" value="Unassembled WGS sequence"/>
</dbReference>
<gene>
    <name evidence="2" type="ORF">V1286_006508</name>
</gene>
<keyword evidence="1" id="KW-0812">Transmembrane</keyword>
<accession>A0ABU8BKA1</accession>
<keyword evidence="1" id="KW-0472">Membrane</keyword>
<dbReference type="EMBL" id="JAZHRV010000001">
    <property type="protein sequence ID" value="MEH2558979.1"/>
    <property type="molecule type" value="Genomic_DNA"/>
</dbReference>
<name>A0ABU8BKA1_9BRAD</name>
<feature type="transmembrane region" description="Helical" evidence="1">
    <location>
        <begin position="35"/>
        <end position="56"/>
    </location>
</feature>
<comment type="caution">
    <text evidence="2">The sequence shown here is derived from an EMBL/GenBank/DDBJ whole genome shotgun (WGS) entry which is preliminary data.</text>
</comment>
<organism evidence="2 3">
    <name type="scientific">Bradyrhizobium algeriense</name>
    <dbReference type="NCBI Taxonomy" id="634784"/>
    <lineage>
        <taxon>Bacteria</taxon>
        <taxon>Pseudomonadati</taxon>
        <taxon>Pseudomonadota</taxon>
        <taxon>Alphaproteobacteria</taxon>
        <taxon>Hyphomicrobiales</taxon>
        <taxon>Nitrobacteraceae</taxon>
        <taxon>Bradyrhizobium</taxon>
    </lineage>
</organism>
<evidence type="ECO:0000313" key="3">
    <source>
        <dbReference type="Proteomes" id="UP001364224"/>
    </source>
</evidence>
<evidence type="ECO:0000256" key="1">
    <source>
        <dbReference type="SAM" id="Phobius"/>
    </source>
</evidence>
<keyword evidence="1" id="KW-1133">Transmembrane helix</keyword>
<proteinExistence type="predicted"/>
<sequence>MQMRNRTEAGVTEIQLKSPAGYAAMKEKLIREARVAQAAAVRAAFAGLIAAVVAFATRLSHPPCLPPPEPEHGD</sequence>
<reference evidence="2 3" key="1">
    <citation type="submission" date="2024-02" db="EMBL/GenBank/DDBJ databases">
        <title>Adaptive strategies in a cosmopolitan and abundant soil bacterium.</title>
        <authorList>
            <person name="Carini P."/>
        </authorList>
    </citation>
    <scope>NUCLEOTIDE SEQUENCE [LARGE SCALE GENOMIC DNA]</scope>
    <source>
        <strain evidence="2 3">AZCC 1608</strain>
    </source>
</reference>
<evidence type="ECO:0000313" key="2">
    <source>
        <dbReference type="EMBL" id="MEH2558979.1"/>
    </source>
</evidence>
<protein>
    <submittedName>
        <fullName evidence="2">Uncharacterized protein</fullName>
    </submittedName>
</protein>
<keyword evidence="3" id="KW-1185">Reference proteome</keyword>